<gene>
    <name evidence="2" type="ORF">CDEST_02083</name>
</gene>
<organism evidence="2 3">
    <name type="scientific">Colletotrichum destructivum</name>
    <dbReference type="NCBI Taxonomy" id="34406"/>
    <lineage>
        <taxon>Eukaryota</taxon>
        <taxon>Fungi</taxon>
        <taxon>Dikarya</taxon>
        <taxon>Ascomycota</taxon>
        <taxon>Pezizomycotina</taxon>
        <taxon>Sordariomycetes</taxon>
        <taxon>Hypocreomycetidae</taxon>
        <taxon>Glomerellales</taxon>
        <taxon>Glomerellaceae</taxon>
        <taxon>Colletotrichum</taxon>
        <taxon>Colletotrichum destructivum species complex</taxon>
    </lineage>
</organism>
<accession>A0AAX4I1J8</accession>
<feature type="region of interest" description="Disordered" evidence="1">
    <location>
        <begin position="1"/>
        <end position="91"/>
    </location>
</feature>
<dbReference type="KEGG" id="cdet:87938586"/>
<sequence length="157" mass="17175">MYQPQTGRAPPRQSRQIPRQFPYPLRNVRVPYKSGYQQAAGGDVRAQRQGPVTSAAQGKNSPNSSSINPQMLSASSITSSRKVSETQEDDSELRTYISDGFGAVQHALFDLTEQIGHLSARMEDYLKILESAGASVVPEGLETDDLDLGDMANLVNY</sequence>
<dbReference type="GeneID" id="87938586"/>
<feature type="compositionally biased region" description="Polar residues" evidence="1">
    <location>
        <begin position="50"/>
        <end position="81"/>
    </location>
</feature>
<dbReference type="EMBL" id="CP137305">
    <property type="protein sequence ID" value="WQF77069.1"/>
    <property type="molecule type" value="Genomic_DNA"/>
</dbReference>
<keyword evidence="3" id="KW-1185">Reference proteome</keyword>
<proteinExistence type="predicted"/>
<evidence type="ECO:0000313" key="2">
    <source>
        <dbReference type="EMBL" id="WQF77069.1"/>
    </source>
</evidence>
<reference evidence="3" key="1">
    <citation type="journal article" date="2023" name="bioRxiv">
        <title>Complete genome of the Medicago anthracnose fungus, Colletotrichum destructivum, reveals a mini-chromosome-like region within a core chromosome.</title>
        <authorList>
            <person name="Lapalu N."/>
            <person name="Simon A."/>
            <person name="Lu A."/>
            <person name="Plaumann P.-L."/>
            <person name="Amselem J."/>
            <person name="Pigne S."/>
            <person name="Auger A."/>
            <person name="Koch C."/>
            <person name="Dallery J.-F."/>
            <person name="O'Connell R.J."/>
        </authorList>
    </citation>
    <scope>NUCLEOTIDE SEQUENCE [LARGE SCALE GENOMIC DNA]</scope>
    <source>
        <strain evidence="3">CBS 520.97</strain>
    </source>
</reference>
<dbReference type="Proteomes" id="UP001322277">
    <property type="component" value="Chromosome 1"/>
</dbReference>
<dbReference type="AlphaFoldDB" id="A0AAX4I1J8"/>
<name>A0AAX4I1J8_9PEZI</name>
<evidence type="ECO:0000256" key="1">
    <source>
        <dbReference type="SAM" id="MobiDB-lite"/>
    </source>
</evidence>
<dbReference type="RefSeq" id="XP_062774293.1">
    <property type="nucleotide sequence ID" value="XM_062918242.1"/>
</dbReference>
<evidence type="ECO:0000313" key="3">
    <source>
        <dbReference type="Proteomes" id="UP001322277"/>
    </source>
</evidence>
<protein>
    <submittedName>
        <fullName evidence="2">Uncharacterized protein</fullName>
    </submittedName>
</protein>